<name>A0A2H1L4Z0_9MICO</name>
<keyword evidence="1" id="KW-0472">Membrane</keyword>
<keyword evidence="3" id="KW-1185">Reference proteome</keyword>
<keyword evidence="1" id="KW-1133">Transmembrane helix</keyword>
<protein>
    <submittedName>
        <fullName evidence="2">Uncharacterized protein</fullName>
    </submittedName>
</protein>
<organism evidence="2 3">
    <name type="scientific">Brevibacterium jeotgali</name>
    <dbReference type="NCBI Taxonomy" id="1262550"/>
    <lineage>
        <taxon>Bacteria</taxon>
        <taxon>Bacillati</taxon>
        <taxon>Actinomycetota</taxon>
        <taxon>Actinomycetes</taxon>
        <taxon>Micrococcales</taxon>
        <taxon>Brevibacteriaceae</taxon>
        <taxon>Brevibacterium</taxon>
    </lineage>
</organism>
<evidence type="ECO:0000256" key="1">
    <source>
        <dbReference type="SAM" id="Phobius"/>
    </source>
</evidence>
<evidence type="ECO:0000313" key="2">
    <source>
        <dbReference type="EMBL" id="SMY11974.1"/>
    </source>
</evidence>
<dbReference type="EMBL" id="FXZM01000006">
    <property type="protein sequence ID" value="SMY11974.1"/>
    <property type="molecule type" value="Genomic_DNA"/>
</dbReference>
<proteinExistence type="predicted"/>
<dbReference type="Proteomes" id="UP000234462">
    <property type="component" value="Unassembled WGS sequence"/>
</dbReference>
<dbReference type="AlphaFoldDB" id="A0A2H1L4Z0"/>
<evidence type="ECO:0000313" key="3">
    <source>
        <dbReference type="Proteomes" id="UP000234462"/>
    </source>
</evidence>
<sequence length="157" mass="15891">MSRASEGDSVPTGEEQGEYLFVWGDTVRGRRLLVGVLVGVVCGLIGLYGGGWIVDAIGVADHLVDVWALILGIVGCVVAGVITARLFSPARVISGDAHASGSIAAAIDELGEGSRGLGTLEDASALSRGELDAAGLTDEFRAAEAAAAQRGRTGGDL</sequence>
<feature type="transmembrane region" description="Helical" evidence="1">
    <location>
        <begin position="66"/>
        <end position="87"/>
    </location>
</feature>
<reference evidence="3" key="1">
    <citation type="submission" date="2017-03" db="EMBL/GenBank/DDBJ databases">
        <authorList>
            <person name="Monnet C."/>
        </authorList>
    </citation>
    <scope>NUCLEOTIDE SEQUENCE [LARGE SCALE GENOMIC DNA]</scope>
    <source>
        <strain evidence="3">SJ5-8</strain>
    </source>
</reference>
<keyword evidence="1" id="KW-0812">Transmembrane</keyword>
<feature type="transmembrane region" description="Helical" evidence="1">
    <location>
        <begin position="32"/>
        <end position="54"/>
    </location>
</feature>
<gene>
    <name evidence="2" type="ORF">BJEO58_01568</name>
</gene>
<accession>A0A2H1L4Z0</accession>